<reference evidence="3" key="1">
    <citation type="submission" date="2020-05" db="EMBL/GenBank/DDBJ databases">
        <title>Identification of trans-AT polyketide cluster in two marine bacteria, producers of a novel glutaramide-containing polyketide sesbanimide D and analogs.</title>
        <authorList>
            <person name="Kacar D."/>
            <person name="Rodriguez P."/>
            <person name="Canedo L."/>
            <person name="Gonzalez E."/>
            <person name="Galan B."/>
            <person name="De La Calle F."/>
            <person name="Garcia J.L."/>
        </authorList>
    </citation>
    <scope>NUCLEOTIDE SEQUENCE</scope>
    <source>
        <strain evidence="3">PHM038</strain>
    </source>
</reference>
<evidence type="ECO:0000256" key="1">
    <source>
        <dbReference type="SAM" id="MobiDB-lite"/>
    </source>
</evidence>
<protein>
    <recommendedName>
        <fullName evidence="5">Transmembrane anchor protein</fullName>
    </recommendedName>
</protein>
<feature type="compositionally biased region" description="Low complexity" evidence="1">
    <location>
        <begin position="130"/>
        <end position="145"/>
    </location>
</feature>
<feature type="transmembrane region" description="Helical" evidence="2">
    <location>
        <begin position="21"/>
        <end position="42"/>
    </location>
</feature>
<name>A0A926P092_9HYPH</name>
<keyword evidence="2" id="KW-0812">Transmembrane</keyword>
<accession>A0A926P092</accession>
<keyword evidence="2" id="KW-0472">Membrane</keyword>
<comment type="caution">
    <text evidence="3">The sequence shown here is derived from an EMBL/GenBank/DDBJ whole genome shotgun (WGS) entry which is preliminary data.</text>
</comment>
<dbReference type="Proteomes" id="UP000598467">
    <property type="component" value="Unassembled WGS sequence"/>
</dbReference>
<sequence>MNTSKRAGKAHIDGIEASSGSLLVSTLGSAAVAGAILVFAWLPAEYGIDPTGVGRMLGLTKMGEIKQQLYAEVAAEDIAAAAAGRNTAPVPSADPQLVRRLDSIEKQLASITLMLLADPQARARVPATQSAPASDSASGAEAAAVPVPAPAPSAANAGAEPASAAWRNEVSYTLAPGQGVEVKLVMDEGAVAEFEWTANGSILNHDTHGDGGGQNITYERGRSVPGQQGRLTAAFTGNHGWFWRNRTNEPVTFDLRTRGDYSKLIAP</sequence>
<dbReference type="RefSeq" id="WP_190292130.1">
    <property type="nucleotide sequence ID" value="NZ_JABFCZ010000014.1"/>
</dbReference>
<dbReference type="EMBL" id="JABFCZ010000014">
    <property type="protein sequence ID" value="MBD1547380.1"/>
    <property type="molecule type" value="Genomic_DNA"/>
</dbReference>
<organism evidence="3 4">
    <name type="scientific">Roseibium aggregatum</name>
    <dbReference type="NCBI Taxonomy" id="187304"/>
    <lineage>
        <taxon>Bacteria</taxon>
        <taxon>Pseudomonadati</taxon>
        <taxon>Pseudomonadota</taxon>
        <taxon>Alphaproteobacteria</taxon>
        <taxon>Hyphomicrobiales</taxon>
        <taxon>Stappiaceae</taxon>
        <taxon>Roseibium</taxon>
    </lineage>
</organism>
<gene>
    <name evidence="3" type="ORF">HK439_14020</name>
</gene>
<proteinExistence type="predicted"/>
<evidence type="ECO:0000313" key="4">
    <source>
        <dbReference type="Proteomes" id="UP000598467"/>
    </source>
</evidence>
<feature type="region of interest" description="Disordered" evidence="1">
    <location>
        <begin position="126"/>
        <end position="145"/>
    </location>
</feature>
<keyword evidence="2" id="KW-1133">Transmembrane helix</keyword>
<evidence type="ECO:0000256" key="2">
    <source>
        <dbReference type="SAM" id="Phobius"/>
    </source>
</evidence>
<evidence type="ECO:0008006" key="5">
    <source>
        <dbReference type="Google" id="ProtNLM"/>
    </source>
</evidence>
<dbReference type="AlphaFoldDB" id="A0A926P092"/>
<evidence type="ECO:0000313" key="3">
    <source>
        <dbReference type="EMBL" id="MBD1547380.1"/>
    </source>
</evidence>